<organism evidence="2 3">
    <name type="scientific">Strongyloides venezuelensis</name>
    <name type="common">Threadworm</name>
    <dbReference type="NCBI Taxonomy" id="75913"/>
    <lineage>
        <taxon>Eukaryota</taxon>
        <taxon>Metazoa</taxon>
        <taxon>Ecdysozoa</taxon>
        <taxon>Nematoda</taxon>
        <taxon>Chromadorea</taxon>
        <taxon>Rhabditida</taxon>
        <taxon>Tylenchina</taxon>
        <taxon>Panagrolaimomorpha</taxon>
        <taxon>Strongyloidoidea</taxon>
        <taxon>Strongyloididae</taxon>
        <taxon>Strongyloides</taxon>
    </lineage>
</organism>
<dbReference type="AlphaFoldDB" id="A0A0K0FXD2"/>
<dbReference type="Proteomes" id="UP000035680">
    <property type="component" value="Unassembled WGS sequence"/>
</dbReference>
<evidence type="ECO:0000313" key="3">
    <source>
        <dbReference type="WBParaSite" id="SVE_1710800.1"/>
    </source>
</evidence>
<protein>
    <submittedName>
        <fullName evidence="3">FLZ-type domain-containing protein</fullName>
    </submittedName>
</protein>
<reference evidence="3" key="2">
    <citation type="submission" date="2015-08" db="UniProtKB">
        <authorList>
            <consortium name="WormBaseParasite"/>
        </authorList>
    </citation>
    <scope>IDENTIFICATION</scope>
</reference>
<dbReference type="InterPro" id="IPR058430">
    <property type="entry name" value="DUF8117"/>
</dbReference>
<accession>A0A0K0FXD2</accession>
<proteinExistence type="predicted"/>
<feature type="domain" description="DUF8117" evidence="1">
    <location>
        <begin position="48"/>
        <end position="193"/>
    </location>
</feature>
<sequence>MTTNINKLPILSMEDEELFPKDKVFDVPQAIASFDIKLFVKLNNISTPLWWSRLIISSRGYLANYIEMDEEKLFLTDDAFILLHKVFVEKNHIFTSLEFIKALLHLFRIPRVSDGFCYTLQDDLEDKVLNDDKIDEESSLEKYNIKKDGITVSPCEILFGNNGVLSIRMAEIQKEGYLMFMKILSILTLRFKENMEQGKKKGIRFDIDNEWQPDDRVVLFQQFYSGNRTWILTDFDRHIMLYWKPKGANVIFGDAYIDKKKRSGFMLCEYCGMLEQSVNQFPQFRNMKFCTEQCLNKLLDERNITI</sequence>
<evidence type="ECO:0000313" key="2">
    <source>
        <dbReference type="Proteomes" id="UP000035680"/>
    </source>
</evidence>
<evidence type="ECO:0000259" key="1">
    <source>
        <dbReference type="Pfam" id="PF26431"/>
    </source>
</evidence>
<keyword evidence="2" id="KW-1185">Reference proteome</keyword>
<dbReference type="WBParaSite" id="SVE_1710800.1">
    <property type="protein sequence ID" value="SVE_1710800.1"/>
    <property type="gene ID" value="SVE_1710800"/>
</dbReference>
<dbReference type="Pfam" id="PF26431">
    <property type="entry name" value="DUF8117"/>
    <property type="match status" value="1"/>
</dbReference>
<name>A0A0K0FXD2_STRVS</name>
<reference evidence="2" key="1">
    <citation type="submission" date="2014-07" db="EMBL/GenBank/DDBJ databases">
        <authorList>
            <person name="Martin A.A"/>
            <person name="De Silva N."/>
        </authorList>
    </citation>
    <scope>NUCLEOTIDE SEQUENCE</scope>
</reference>